<evidence type="ECO:0000259" key="3">
    <source>
        <dbReference type="Pfam" id="PF25853"/>
    </source>
</evidence>
<feature type="transmembrane region" description="Helical" evidence="1">
    <location>
        <begin position="125"/>
        <end position="145"/>
    </location>
</feature>
<dbReference type="Proteomes" id="UP000325161">
    <property type="component" value="Chromosome"/>
</dbReference>
<feature type="domain" description="DUF6311" evidence="3">
    <location>
        <begin position="490"/>
        <end position="594"/>
    </location>
</feature>
<evidence type="ECO:0000313" key="4">
    <source>
        <dbReference type="EMBL" id="QEI08618.1"/>
    </source>
</evidence>
<proteinExistence type="predicted"/>
<dbReference type="AlphaFoldDB" id="A0A5C0B1N0"/>
<evidence type="ECO:0000313" key="5">
    <source>
        <dbReference type="Proteomes" id="UP000325161"/>
    </source>
</evidence>
<dbReference type="Pfam" id="PF25853">
    <property type="entry name" value="DUF6311_C"/>
    <property type="match status" value="1"/>
</dbReference>
<dbReference type="InterPro" id="IPR046278">
    <property type="entry name" value="DUF6311"/>
</dbReference>
<feature type="transmembrane region" description="Helical" evidence="1">
    <location>
        <begin position="275"/>
        <end position="298"/>
    </location>
</feature>
<feature type="transmembrane region" description="Helical" evidence="1">
    <location>
        <begin position="352"/>
        <end position="372"/>
    </location>
</feature>
<organism evidence="4 5">
    <name type="scientific">Pigmentiphaga aceris</name>
    <dbReference type="NCBI Taxonomy" id="1940612"/>
    <lineage>
        <taxon>Bacteria</taxon>
        <taxon>Pseudomonadati</taxon>
        <taxon>Pseudomonadota</taxon>
        <taxon>Betaproteobacteria</taxon>
        <taxon>Burkholderiales</taxon>
        <taxon>Alcaligenaceae</taxon>
        <taxon>Pigmentiphaga</taxon>
    </lineage>
</organism>
<dbReference type="RefSeq" id="WP_148818089.1">
    <property type="nucleotide sequence ID" value="NZ_CP043046.1"/>
</dbReference>
<feature type="transmembrane region" description="Helical" evidence="1">
    <location>
        <begin position="384"/>
        <end position="403"/>
    </location>
</feature>
<evidence type="ECO:0008006" key="6">
    <source>
        <dbReference type="Google" id="ProtNLM"/>
    </source>
</evidence>
<feature type="transmembrane region" description="Helical" evidence="1">
    <location>
        <begin position="430"/>
        <end position="447"/>
    </location>
</feature>
<dbReference type="InterPro" id="IPR058671">
    <property type="entry name" value="DUF6311_C"/>
</dbReference>
<feature type="transmembrane region" description="Helical" evidence="1">
    <location>
        <begin position="31"/>
        <end position="49"/>
    </location>
</feature>
<keyword evidence="1" id="KW-0472">Membrane</keyword>
<protein>
    <recommendedName>
        <fullName evidence="6">YfhO family protein</fullName>
    </recommendedName>
</protein>
<dbReference type="Pfam" id="PF19830">
    <property type="entry name" value="DUF6311"/>
    <property type="match status" value="1"/>
</dbReference>
<name>A0A5C0B1N0_9BURK</name>
<evidence type="ECO:0000259" key="2">
    <source>
        <dbReference type="Pfam" id="PF19830"/>
    </source>
</evidence>
<feature type="domain" description="DUF6311" evidence="2">
    <location>
        <begin position="39"/>
        <end position="469"/>
    </location>
</feature>
<keyword evidence="5" id="KW-1185">Reference proteome</keyword>
<dbReference type="EMBL" id="CP043046">
    <property type="protein sequence ID" value="QEI08618.1"/>
    <property type="molecule type" value="Genomic_DNA"/>
</dbReference>
<keyword evidence="1" id="KW-1133">Transmembrane helix</keyword>
<gene>
    <name evidence="4" type="ORF">FXN63_24315</name>
</gene>
<evidence type="ECO:0000256" key="1">
    <source>
        <dbReference type="SAM" id="Phobius"/>
    </source>
</evidence>
<accession>A0A5C0B1N0</accession>
<dbReference type="OrthoDB" id="1814621at2"/>
<reference evidence="4 5" key="1">
    <citation type="submission" date="2019-08" db="EMBL/GenBank/DDBJ databases">
        <title>Amphibian skin-associated Pigmentiphaga: genome sequence and occurrence across geography and hosts.</title>
        <authorList>
            <person name="Bletz M.C."/>
            <person name="Bunk B."/>
            <person name="Sproeer C."/>
            <person name="Biwer P."/>
            <person name="Reiter S."/>
            <person name="Rabemananjara F.C.E."/>
            <person name="Schulz S."/>
            <person name="Overmann J."/>
            <person name="Vences M."/>
        </authorList>
    </citation>
    <scope>NUCLEOTIDE SEQUENCE [LARGE SCALE GENOMIC DNA]</scope>
    <source>
        <strain evidence="4 5">Mada1488</strain>
    </source>
</reference>
<feature type="transmembrane region" description="Helical" evidence="1">
    <location>
        <begin position="175"/>
        <end position="192"/>
    </location>
</feature>
<keyword evidence="1" id="KW-0812">Transmembrane</keyword>
<dbReference type="KEGG" id="pacr:FXN63_24315"/>
<feature type="transmembrane region" description="Helical" evidence="1">
    <location>
        <begin position="152"/>
        <end position="169"/>
    </location>
</feature>
<feature type="transmembrane region" description="Helical" evidence="1">
    <location>
        <begin position="227"/>
        <end position="255"/>
    </location>
</feature>
<feature type="transmembrane region" description="Helical" evidence="1">
    <location>
        <begin position="310"/>
        <end position="332"/>
    </location>
</feature>
<sequence length="775" mass="83400">MSAPFASMSLPAHSTRSIRPIEHVLADCSPLLAYSLALLTGLAVVWRLFPATFLAGHGQMFDIGDAAQHVSGWWFYVKDSWHLPLLHTSRLSFPEGVSIAFTDSIPLAALLFKPFAAWLPAHFHYIGLWHAVAFVTQALAAVFLIRSLGVRHAWGAVVAAIFALTWPALLFRLGHTSLLTHAVVLMALGFYVRGRSGQWESALQGLARQPPRQSLTPSSQWSMRWTLAAFTVLHLIALLLHPYLLAMAFAIFTAWVLDLALTQSANASTPWPRRIAAALATLIASVAVVVLAAMAVGYGGGSTVAVGYGIYSMNLAAPFCGGRFLDCVPAALSSQPLAAYHFVDATTGQYEGYNYLGLGLGLILLIALPLYARKLPGLVRRSPALFLILLAMAVYSLSNRIYWQQTELLSFDLPASLRRLADTFRSSGRFFWPVGYAVLFLGLAALLRRRSAWAVAVVAAATLLQWADTGPLRARIQHAVAAPPVDDLSAWAPLMAGVDTIRLYPPYDCDRTEAATYLHWQRMAGFYGKTIDTGYISRPSTACRLRAHELDQAPADKTLYVTAASRVFDMPQGFITAAQQGQCIQKDKVVACGPAVAKLAQAGAGNTGVQSLGSQNTAVQLTGDQQAHAQVAGAKPVPTLPLSDRLNWPATDLPTLIGVLQGDALVPRNPAVAGFLSFGPYAAVPTELPPTNVRIDLDYSSQAPAGQVVGHWDVVLGSTVLAEGDLSGSNGERRTISQVVSLADRQPGRLEVRTRFDAKGDLRLYGIAAAPDRAK</sequence>